<evidence type="ECO:0000256" key="1">
    <source>
        <dbReference type="SAM" id="MobiDB-lite"/>
    </source>
</evidence>
<feature type="compositionally biased region" description="Polar residues" evidence="1">
    <location>
        <begin position="26"/>
        <end position="62"/>
    </location>
</feature>
<gene>
    <name evidence="2" type="ORF">H5410_005070</name>
</gene>
<sequence>MSDGEDEEDMLDIYFDKLAKEEDLSSRQQRSGSNKIKNKKTPINATNKVKSYDNVNNFKKIQ</sequence>
<accession>A0A9J6A6K8</accession>
<dbReference type="EMBL" id="JACXVP010000002">
    <property type="protein sequence ID" value="KAG5619852.1"/>
    <property type="molecule type" value="Genomic_DNA"/>
</dbReference>
<evidence type="ECO:0000313" key="2">
    <source>
        <dbReference type="EMBL" id="KAG5619852.1"/>
    </source>
</evidence>
<protein>
    <submittedName>
        <fullName evidence="2">Uncharacterized protein</fullName>
    </submittedName>
</protein>
<organism evidence="2 3">
    <name type="scientific">Solanum commersonii</name>
    <name type="common">Commerson's wild potato</name>
    <name type="synonym">Commerson's nightshade</name>
    <dbReference type="NCBI Taxonomy" id="4109"/>
    <lineage>
        <taxon>Eukaryota</taxon>
        <taxon>Viridiplantae</taxon>
        <taxon>Streptophyta</taxon>
        <taxon>Embryophyta</taxon>
        <taxon>Tracheophyta</taxon>
        <taxon>Spermatophyta</taxon>
        <taxon>Magnoliopsida</taxon>
        <taxon>eudicotyledons</taxon>
        <taxon>Gunneridae</taxon>
        <taxon>Pentapetalae</taxon>
        <taxon>asterids</taxon>
        <taxon>lamiids</taxon>
        <taxon>Solanales</taxon>
        <taxon>Solanaceae</taxon>
        <taxon>Solanoideae</taxon>
        <taxon>Solaneae</taxon>
        <taxon>Solanum</taxon>
    </lineage>
</organism>
<name>A0A9J6A6K8_SOLCO</name>
<dbReference type="OrthoDB" id="1306281at2759"/>
<evidence type="ECO:0000313" key="3">
    <source>
        <dbReference type="Proteomes" id="UP000824120"/>
    </source>
</evidence>
<keyword evidence="3" id="KW-1185">Reference proteome</keyword>
<comment type="caution">
    <text evidence="2">The sequence shown here is derived from an EMBL/GenBank/DDBJ whole genome shotgun (WGS) entry which is preliminary data.</text>
</comment>
<proteinExistence type="predicted"/>
<reference evidence="2 3" key="1">
    <citation type="submission" date="2020-09" db="EMBL/GenBank/DDBJ databases">
        <title>De no assembly of potato wild relative species, Solanum commersonii.</title>
        <authorList>
            <person name="Cho K."/>
        </authorList>
    </citation>
    <scope>NUCLEOTIDE SEQUENCE [LARGE SCALE GENOMIC DNA]</scope>
    <source>
        <strain evidence="2">LZ3.2</strain>
        <tissue evidence="2">Leaf</tissue>
    </source>
</reference>
<dbReference type="AlphaFoldDB" id="A0A9J6A6K8"/>
<feature type="region of interest" description="Disordered" evidence="1">
    <location>
        <begin position="22"/>
        <end position="62"/>
    </location>
</feature>
<dbReference type="Proteomes" id="UP000824120">
    <property type="component" value="Chromosome 2"/>
</dbReference>